<keyword evidence="3" id="KW-1185">Reference proteome</keyword>
<gene>
    <name evidence="2" type="ORF">O181_127810</name>
</gene>
<feature type="region of interest" description="Disordered" evidence="1">
    <location>
        <begin position="1"/>
        <end position="78"/>
    </location>
</feature>
<feature type="compositionally biased region" description="Polar residues" evidence="1">
    <location>
        <begin position="1"/>
        <end position="17"/>
    </location>
</feature>
<comment type="caution">
    <text evidence="2">The sequence shown here is derived from an EMBL/GenBank/DDBJ whole genome shotgun (WGS) entry which is preliminary data.</text>
</comment>
<dbReference type="Proteomes" id="UP000765509">
    <property type="component" value="Unassembled WGS sequence"/>
</dbReference>
<feature type="compositionally biased region" description="Basic residues" evidence="1">
    <location>
        <begin position="18"/>
        <end position="28"/>
    </location>
</feature>
<reference evidence="2" key="1">
    <citation type="submission" date="2021-03" db="EMBL/GenBank/DDBJ databases">
        <title>Draft genome sequence of rust myrtle Austropuccinia psidii MF-1, a brazilian biotype.</title>
        <authorList>
            <person name="Quecine M.C."/>
            <person name="Pachon D.M.R."/>
            <person name="Bonatelli M.L."/>
            <person name="Correr F.H."/>
            <person name="Franceschini L.M."/>
            <person name="Leite T.F."/>
            <person name="Margarido G.R.A."/>
            <person name="Almeida C.A."/>
            <person name="Ferrarezi J.A."/>
            <person name="Labate C.A."/>
        </authorList>
    </citation>
    <scope>NUCLEOTIDE SEQUENCE</scope>
    <source>
        <strain evidence="2">MF-1</strain>
    </source>
</reference>
<evidence type="ECO:0000313" key="2">
    <source>
        <dbReference type="EMBL" id="MBW0588095.1"/>
    </source>
</evidence>
<dbReference type="AlphaFoldDB" id="A0A9Q3Q8E0"/>
<evidence type="ECO:0000256" key="1">
    <source>
        <dbReference type="SAM" id="MobiDB-lite"/>
    </source>
</evidence>
<name>A0A9Q3Q8E0_9BASI</name>
<accession>A0A9Q3Q8E0</accession>
<proteinExistence type="predicted"/>
<sequence length="78" mass="8492">MPSTRSGAGHNPSSSFHTGHRHKYGRRKSITEEEGSLNESQTDEICHSEADNTALPSNRAETATRGLSGHFQSQPESI</sequence>
<evidence type="ECO:0000313" key="3">
    <source>
        <dbReference type="Proteomes" id="UP000765509"/>
    </source>
</evidence>
<dbReference type="EMBL" id="AVOT02129247">
    <property type="protein sequence ID" value="MBW0588095.1"/>
    <property type="molecule type" value="Genomic_DNA"/>
</dbReference>
<organism evidence="2 3">
    <name type="scientific">Austropuccinia psidii MF-1</name>
    <dbReference type="NCBI Taxonomy" id="1389203"/>
    <lineage>
        <taxon>Eukaryota</taxon>
        <taxon>Fungi</taxon>
        <taxon>Dikarya</taxon>
        <taxon>Basidiomycota</taxon>
        <taxon>Pucciniomycotina</taxon>
        <taxon>Pucciniomycetes</taxon>
        <taxon>Pucciniales</taxon>
        <taxon>Sphaerophragmiaceae</taxon>
        <taxon>Austropuccinia</taxon>
    </lineage>
</organism>
<protein>
    <submittedName>
        <fullName evidence="2">Uncharacterized protein</fullName>
    </submittedName>
</protein>